<dbReference type="RefSeq" id="WP_095616438.1">
    <property type="nucleotide sequence ID" value="NZ_NSKD01000001.1"/>
</dbReference>
<dbReference type="OrthoDB" id="8756620at2"/>
<evidence type="ECO:0000313" key="4">
    <source>
        <dbReference type="Proteomes" id="UP000218896"/>
    </source>
</evidence>
<accession>A0A2A2FC79</accession>
<gene>
    <name evidence="3" type="ORF">CK501_04140</name>
</gene>
<keyword evidence="2" id="KW-1133">Transmembrane helix</keyword>
<keyword evidence="2" id="KW-0812">Transmembrane</keyword>
<evidence type="ECO:0000313" key="3">
    <source>
        <dbReference type="EMBL" id="PAU82344.1"/>
    </source>
</evidence>
<proteinExistence type="predicted"/>
<keyword evidence="4" id="KW-1185">Reference proteome</keyword>
<reference evidence="3 4" key="1">
    <citation type="submission" date="2017-08" db="EMBL/GenBank/DDBJ databases">
        <title>Halovibrio sewagensis sp. nov., isolated from wastewater of high salinity.</title>
        <authorList>
            <person name="Dong X."/>
            <person name="Zhang G."/>
        </authorList>
    </citation>
    <scope>NUCLEOTIDE SEQUENCE [LARGE SCALE GENOMIC DNA]</scope>
    <source>
        <strain evidence="3 4">YL5-2</strain>
    </source>
</reference>
<protein>
    <recommendedName>
        <fullName evidence="5">DUF2149 domain-containing protein</fullName>
    </recommendedName>
</protein>
<name>A0A2A2FC79_9GAMM</name>
<sequence>MSVPEYRRSRFDVTDEDPMGPLANLADIMLVFAVGLMVALAASERANDPQQSGVDVEAGREMPELPEGAGESGEGFQPMGQVYQDPETGRMIMIDKGNSQ</sequence>
<dbReference type="AlphaFoldDB" id="A0A2A2FC79"/>
<dbReference type="Proteomes" id="UP000218896">
    <property type="component" value="Unassembled WGS sequence"/>
</dbReference>
<feature type="region of interest" description="Disordered" evidence="1">
    <location>
        <begin position="44"/>
        <end position="88"/>
    </location>
</feature>
<dbReference type="Pfam" id="PF09919">
    <property type="entry name" value="DUF2149"/>
    <property type="match status" value="1"/>
</dbReference>
<evidence type="ECO:0000256" key="2">
    <source>
        <dbReference type="SAM" id="Phobius"/>
    </source>
</evidence>
<organism evidence="3 4">
    <name type="scientific">Halovibrio salipaludis</name>
    <dbReference type="NCBI Taxonomy" id="2032626"/>
    <lineage>
        <taxon>Bacteria</taxon>
        <taxon>Pseudomonadati</taxon>
        <taxon>Pseudomonadota</taxon>
        <taxon>Gammaproteobacteria</taxon>
        <taxon>Oceanospirillales</taxon>
        <taxon>Halomonadaceae</taxon>
        <taxon>Halovibrio</taxon>
    </lineage>
</organism>
<dbReference type="EMBL" id="NSKD01000001">
    <property type="protein sequence ID" value="PAU82344.1"/>
    <property type="molecule type" value="Genomic_DNA"/>
</dbReference>
<keyword evidence="2" id="KW-0472">Membrane</keyword>
<comment type="caution">
    <text evidence="3">The sequence shown here is derived from an EMBL/GenBank/DDBJ whole genome shotgun (WGS) entry which is preliminary data.</text>
</comment>
<evidence type="ECO:0008006" key="5">
    <source>
        <dbReference type="Google" id="ProtNLM"/>
    </source>
</evidence>
<feature type="transmembrane region" description="Helical" evidence="2">
    <location>
        <begin position="20"/>
        <end position="42"/>
    </location>
</feature>
<evidence type="ECO:0000256" key="1">
    <source>
        <dbReference type="SAM" id="MobiDB-lite"/>
    </source>
</evidence>
<dbReference type="InterPro" id="IPR018676">
    <property type="entry name" value="DUF2149"/>
</dbReference>